<protein>
    <submittedName>
        <fullName evidence="9">MFS transporter</fullName>
    </submittedName>
</protein>
<comment type="caution">
    <text evidence="9">The sequence shown here is derived from an EMBL/GenBank/DDBJ whole genome shotgun (WGS) entry which is preliminary data.</text>
</comment>
<keyword evidence="2" id="KW-0813">Transport</keyword>
<feature type="transmembrane region" description="Helical" evidence="7">
    <location>
        <begin position="221"/>
        <end position="244"/>
    </location>
</feature>
<dbReference type="Pfam" id="PF05977">
    <property type="entry name" value="MFS_3"/>
    <property type="match status" value="1"/>
</dbReference>
<dbReference type="GO" id="GO:0022857">
    <property type="term" value="F:transmembrane transporter activity"/>
    <property type="evidence" value="ECO:0007669"/>
    <property type="project" value="InterPro"/>
</dbReference>
<feature type="transmembrane region" description="Helical" evidence="7">
    <location>
        <begin position="141"/>
        <end position="164"/>
    </location>
</feature>
<dbReference type="GO" id="GO:0005886">
    <property type="term" value="C:plasma membrane"/>
    <property type="evidence" value="ECO:0007669"/>
    <property type="project" value="UniProtKB-SubCell"/>
</dbReference>
<evidence type="ECO:0000313" key="10">
    <source>
        <dbReference type="Proteomes" id="UP000697710"/>
    </source>
</evidence>
<feature type="transmembrane region" description="Helical" evidence="7">
    <location>
        <begin position="352"/>
        <end position="373"/>
    </location>
</feature>
<proteinExistence type="predicted"/>
<feature type="transmembrane region" description="Helical" evidence="7">
    <location>
        <begin position="286"/>
        <end position="305"/>
    </location>
</feature>
<evidence type="ECO:0000256" key="7">
    <source>
        <dbReference type="SAM" id="Phobius"/>
    </source>
</evidence>
<dbReference type="SUPFAM" id="SSF103473">
    <property type="entry name" value="MFS general substrate transporter"/>
    <property type="match status" value="1"/>
</dbReference>
<feature type="transmembrane region" description="Helical" evidence="7">
    <location>
        <begin position="78"/>
        <end position="98"/>
    </location>
</feature>
<dbReference type="InterPro" id="IPR010290">
    <property type="entry name" value="TM_effector"/>
</dbReference>
<organism evidence="9 10">
    <name type="scientific">Eiseniibacteriota bacterium</name>
    <dbReference type="NCBI Taxonomy" id="2212470"/>
    <lineage>
        <taxon>Bacteria</taxon>
        <taxon>Candidatus Eiseniibacteriota</taxon>
    </lineage>
</organism>
<reference evidence="9" key="1">
    <citation type="submission" date="2020-04" db="EMBL/GenBank/DDBJ databases">
        <authorList>
            <person name="Zhang T."/>
        </authorList>
    </citation>
    <scope>NUCLEOTIDE SEQUENCE</scope>
    <source>
        <strain evidence="9">HKST-UBA01</strain>
    </source>
</reference>
<feature type="domain" description="Major facilitator superfamily (MFS) profile" evidence="8">
    <location>
        <begin position="12"/>
        <end position="403"/>
    </location>
</feature>
<feature type="transmembrane region" description="Helical" evidence="7">
    <location>
        <begin position="45"/>
        <end position="66"/>
    </location>
</feature>
<name>A0A956LZC4_UNCEI</name>
<evidence type="ECO:0000256" key="3">
    <source>
        <dbReference type="ARBA" id="ARBA00022475"/>
    </source>
</evidence>
<accession>A0A956LZC4</accession>
<dbReference type="CDD" id="cd06173">
    <property type="entry name" value="MFS_MefA_like"/>
    <property type="match status" value="1"/>
</dbReference>
<dbReference type="AlphaFoldDB" id="A0A956LZC4"/>
<keyword evidence="5 7" id="KW-1133">Transmembrane helix</keyword>
<dbReference type="InterPro" id="IPR020846">
    <property type="entry name" value="MFS_dom"/>
</dbReference>
<feature type="transmembrane region" description="Helical" evidence="7">
    <location>
        <begin position="256"/>
        <end position="279"/>
    </location>
</feature>
<sequence length="427" mass="45283">MRSGFAALGHRNYRLFWIGQVVSLFGTWMQSVAQSWLVLELTHSTFQVGLVVALQFTPILIFGLFAGVIVDRLDKRRALVVTQTLAAAQAAALAILTVTGAVRVEHVMLLAALLGTVNALDMPMRQAFVTEMVGRRDVMNAVALNSSAFNIARIIGPAIGGVLIGLAGVATAFFVNAVTFVAVIGALLMMRREELHPVERAAKETVWSGLRGGLGFVRRTPVVYVSILLVGIVATFGMNFNVILPGMARDIFRIGSTGFGLLMSSIGVGSLVAGLFLAFFQRVDPVRLMVQGALGFSVLSLAFAFSPHFAGLAWVILNLVAIGFCTICMTATANTNLQRTAPDALRGRVMSVYITIFAGTMPLGSLFAGWLASRFGAPVALGSGGLLSAVGTAWAWWQLSRHGTVAADAAEPKSERAAIARAGDTGR</sequence>
<feature type="transmembrane region" description="Helical" evidence="7">
    <location>
        <begin position="311"/>
        <end position="331"/>
    </location>
</feature>
<dbReference type="EMBL" id="JAGQHR010000274">
    <property type="protein sequence ID" value="MCA9727983.1"/>
    <property type="molecule type" value="Genomic_DNA"/>
</dbReference>
<reference evidence="9" key="2">
    <citation type="journal article" date="2021" name="Microbiome">
        <title>Successional dynamics and alternative stable states in a saline activated sludge microbial community over 9 years.</title>
        <authorList>
            <person name="Wang Y."/>
            <person name="Ye J."/>
            <person name="Ju F."/>
            <person name="Liu L."/>
            <person name="Boyd J.A."/>
            <person name="Deng Y."/>
            <person name="Parks D.H."/>
            <person name="Jiang X."/>
            <person name="Yin X."/>
            <person name="Woodcroft B.J."/>
            <person name="Tyson G.W."/>
            <person name="Hugenholtz P."/>
            <person name="Polz M.F."/>
            <person name="Zhang T."/>
        </authorList>
    </citation>
    <scope>NUCLEOTIDE SEQUENCE</scope>
    <source>
        <strain evidence="9">HKST-UBA01</strain>
    </source>
</reference>
<feature type="transmembrane region" description="Helical" evidence="7">
    <location>
        <begin position="12"/>
        <end position="33"/>
    </location>
</feature>
<evidence type="ECO:0000259" key="8">
    <source>
        <dbReference type="PROSITE" id="PS50850"/>
    </source>
</evidence>
<dbReference type="Proteomes" id="UP000697710">
    <property type="component" value="Unassembled WGS sequence"/>
</dbReference>
<keyword evidence="6 7" id="KW-0472">Membrane</keyword>
<evidence type="ECO:0000313" key="9">
    <source>
        <dbReference type="EMBL" id="MCA9727983.1"/>
    </source>
</evidence>
<evidence type="ECO:0000256" key="5">
    <source>
        <dbReference type="ARBA" id="ARBA00022989"/>
    </source>
</evidence>
<feature type="transmembrane region" description="Helical" evidence="7">
    <location>
        <begin position="379"/>
        <end position="397"/>
    </location>
</feature>
<feature type="transmembrane region" description="Helical" evidence="7">
    <location>
        <begin position="104"/>
        <end position="120"/>
    </location>
</feature>
<dbReference type="InterPro" id="IPR036259">
    <property type="entry name" value="MFS_trans_sf"/>
</dbReference>
<gene>
    <name evidence="9" type="ORF">KC729_09895</name>
</gene>
<feature type="transmembrane region" description="Helical" evidence="7">
    <location>
        <begin position="170"/>
        <end position="190"/>
    </location>
</feature>
<dbReference type="Gene3D" id="1.20.1250.20">
    <property type="entry name" value="MFS general substrate transporter like domains"/>
    <property type="match status" value="1"/>
</dbReference>
<evidence type="ECO:0000256" key="4">
    <source>
        <dbReference type="ARBA" id="ARBA00022692"/>
    </source>
</evidence>
<evidence type="ECO:0000256" key="6">
    <source>
        <dbReference type="ARBA" id="ARBA00023136"/>
    </source>
</evidence>
<dbReference type="PROSITE" id="PS50850">
    <property type="entry name" value="MFS"/>
    <property type="match status" value="1"/>
</dbReference>
<dbReference type="PANTHER" id="PTHR23513:SF11">
    <property type="entry name" value="STAPHYLOFERRIN A TRANSPORTER"/>
    <property type="match status" value="1"/>
</dbReference>
<keyword evidence="4 7" id="KW-0812">Transmembrane</keyword>
<keyword evidence="3" id="KW-1003">Cell membrane</keyword>
<evidence type="ECO:0000256" key="1">
    <source>
        <dbReference type="ARBA" id="ARBA00004651"/>
    </source>
</evidence>
<evidence type="ECO:0000256" key="2">
    <source>
        <dbReference type="ARBA" id="ARBA00022448"/>
    </source>
</evidence>
<comment type="subcellular location">
    <subcellularLocation>
        <location evidence="1">Cell membrane</location>
        <topology evidence="1">Multi-pass membrane protein</topology>
    </subcellularLocation>
</comment>
<dbReference type="PANTHER" id="PTHR23513">
    <property type="entry name" value="INTEGRAL MEMBRANE EFFLUX PROTEIN-RELATED"/>
    <property type="match status" value="1"/>
</dbReference>